<dbReference type="EMBL" id="GL629735">
    <property type="protein sequence ID" value="EFX06168.1"/>
    <property type="molecule type" value="Genomic_DNA"/>
</dbReference>
<sequence>MIVADSCNDHEKDSGDNSDYDYGWDLSLEEHVNQLLSLQTAAPASTAHSPHGHGSPSRCAASPARLEASAVEPSVLVDSEQGSSNIVYPDLTHALTDLGPSPLSRGTDAEADADQSSPLARFRTAPRKPLSVSDLTAGAWCELQYEYTLTRLPGGRRTRTAAMRAGTKVHARLEEEVHTTVRVDVVSREDVQGLKLWNMIQGVRTLRETGLTRELDVWGVVDGQIVSGIIDAISFCCPDPSLEAEVVEATAMMGRGGKKTKTRKAGGRKEKEKVKCKDEDEANRITDYFSSPPRPSQSSGRPREPPPPLEPVRKAYITDIKTRGSSTLPSGAAVRPTKIQLFLYHRFLAAMAAGRLDYAYVFQRYSLDPDAAFSDAFLAQMGELHDEIFSDADSAPTTPTRSNDAATVVAAAAEPSPMRYGTLRSLARLLQDELALTFPHGADSLGRFVVAEYRLRPLRRRRRPRQQTARQDGPSEDEKSDNDSGSDGGSNNDESSGRCIGTNVIPVDDAVLDRYLDWYLQWWRGLRPATGVDIEEASLKCGYCEFADGCGWRSALDEERVRRVREKLDR</sequence>
<dbReference type="GO" id="GO:0005739">
    <property type="term" value="C:mitochondrion"/>
    <property type="evidence" value="ECO:0007669"/>
    <property type="project" value="TreeGrafter"/>
</dbReference>
<keyword evidence="5" id="KW-0540">Nuclease</keyword>
<dbReference type="HOGENOM" id="CLU_013225_1_2_1"/>
<comment type="similarity">
    <text evidence="2">Belongs to the EXO5 family.</text>
</comment>
<dbReference type="PANTHER" id="PTHR14464">
    <property type="entry name" value="EXONUCLEASE V"/>
    <property type="match status" value="1"/>
</dbReference>
<dbReference type="GO" id="GO:0051539">
    <property type="term" value="F:4 iron, 4 sulfur cluster binding"/>
    <property type="evidence" value="ECO:0007669"/>
    <property type="project" value="UniProtKB-KW"/>
</dbReference>
<dbReference type="GO" id="GO:0036297">
    <property type="term" value="P:interstrand cross-link repair"/>
    <property type="evidence" value="ECO:0007669"/>
    <property type="project" value="TreeGrafter"/>
</dbReference>
<evidence type="ECO:0000256" key="5">
    <source>
        <dbReference type="ARBA" id="ARBA00022722"/>
    </source>
</evidence>
<evidence type="ECO:0000256" key="4">
    <source>
        <dbReference type="ARBA" id="ARBA00022485"/>
    </source>
</evidence>
<organism evidence="9">
    <name type="scientific">Grosmannia clavigera (strain kw1407 / UAMH 11150)</name>
    <name type="common">Blue stain fungus</name>
    <name type="synonym">Graphiocladiella clavigera</name>
    <dbReference type="NCBI Taxonomy" id="655863"/>
    <lineage>
        <taxon>Eukaryota</taxon>
        <taxon>Fungi</taxon>
        <taxon>Dikarya</taxon>
        <taxon>Ascomycota</taxon>
        <taxon>Pezizomycotina</taxon>
        <taxon>Sordariomycetes</taxon>
        <taxon>Sordariomycetidae</taxon>
        <taxon>Ophiostomatales</taxon>
        <taxon>Ophiostomataceae</taxon>
        <taxon>Leptographium</taxon>
    </lineage>
</organism>
<keyword evidence="6" id="KW-0378">Hydrolase</keyword>
<dbReference type="GO" id="GO:0005634">
    <property type="term" value="C:nucleus"/>
    <property type="evidence" value="ECO:0007669"/>
    <property type="project" value="TreeGrafter"/>
</dbReference>
<protein>
    <recommendedName>
        <fullName evidence="10">Defects in morphology protein 1</fullName>
    </recommendedName>
</protein>
<dbReference type="AlphaFoldDB" id="F0X871"/>
<name>F0X871_GROCL</name>
<keyword evidence="6" id="KW-0269">Exonuclease</keyword>
<dbReference type="Pfam" id="PF09810">
    <property type="entry name" value="Exo5"/>
    <property type="match status" value="1"/>
</dbReference>
<feature type="compositionally biased region" description="Basic residues" evidence="7">
    <location>
        <begin position="256"/>
        <end position="266"/>
    </location>
</feature>
<evidence type="ECO:0000313" key="8">
    <source>
        <dbReference type="EMBL" id="EFX06168.1"/>
    </source>
</evidence>
<evidence type="ECO:0000313" key="9">
    <source>
        <dbReference type="Proteomes" id="UP000007796"/>
    </source>
</evidence>
<comment type="subunit">
    <text evidence="3">Monomer.</text>
</comment>
<dbReference type="GeneID" id="25977426"/>
<reference evidence="8 9" key="1">
    <citation type="journal article" date="2011" name="Proc. Natl. Acad. Sci. U.S.A.">
        <title>Genome and transcriptome analyses of the mountain pine beetle-fungal symbiont Grosmannia clavigera, a lodgepole pine pathogen.</title>
        <authorList>
            <person name="DiGuistini S."/>
            <person name="Wang Y."/>
            <person name="Liao N.Y."/>
            <person name="Taylor G."/>
            <person name="Tanguay P."/>
            <person name="Feau N."/>
            <person name="Henrissat B."/>
            <person name="Chan S.K."/>
            <person name="Hesse-Orce U."/>
            <person name="Alamouti S.M."/>
            <person name="Tsui C.K.M."/>
            <person name="Docking R.T."/>
            <person name="Levasseur A."/>
            <person name="Haridas S."/>
            <person name="Robertson G."/>
            <person name="Birol I."/>
            <person name="Holt R.A."/>
            <person name="Marra M.A."/>
            <person name="Hamelin R.C."/>
            <person name="Hirst M."/>
            <person name="Jones S.J.M."/>
            <person name="Bohlmann J."/>
            <person name="Breuil C."/>
        </authorList>
    </citation>
    <scope>NUCLEOTIDE SEQUENCE [LARGE SCALE GENOMIC DNA]</scope>
    <source>
        <strain evidence="9">kw1407 / UAMH 11150</strain>
    </source>
</reference>
<dbReference type="Proteomes" id="UP000007796">
    <property type="component" value="Unassembled WGS sequence"/>
</dbReference>
<keyword evidence="9" id="KW-1185">Reference proteome</keyword>
<keyword evidence="4" id="KW-0004">4Fe-4S</keyword>
<evidence type="ECO:0008006" key="10">
    <source>
        <dbReference type="Google" id="ProtNLM"/>
    </source>
</evidence>
<accession>F0X871</accession>
<feature type="region of interest" description="Disordered" evidence="7">
    <location>
        <begin position="97"/>
        <end position="120"/>
    </location>
</feature>
<comment type="cofactor">
    <cofactor evidence="1">
        <name>[4Fe-4S] cluster</name>
        <dbReference type="ChEBI" id="CHEBI:49883"/>
    </cofactor>
</comment>
<feature type="compositionally biased region" description="Low complexity" evidence="7">
    <location>
        <begin position="483"/>
        <end position="494"/>
    </location>
</feature>
<dbReference type="RefSeq" id="XP_014175650.1">
    <property type="nucleotide sequence ID" value="XM_014320175.1"/>
</dbReference>
<keyword evidence="4" id="KW-0408">Iron</keyword>
<feature type="region of interest" description="Disordered" evidence="7">
    <location>
        <begin position="255"/>
        <end position="311"/>
    </location>
</feature>
<feature type="compositionally biased region" description="Basic and acidic residues" evidence="7">
    <location>
        <begin position="267"/>
        <end position="284"/>
    </location>
</feature>
<evidence type="ECO:0000256" key="1">
    <source>
        <dbReference type="ARBA" id="ARBA00001966"/>
    </source>
</evidence>
<dbReference type="GO" id="GO:0045145">
    <property type="term" value="F:single-stranded DNA 5'-3' DNA exonuclease activity"/>
    <property type="evidence" value="ECO:0007669"/>
    <property type="project" value="InterPro"/>
</dbReference>
<evidence type="ECO:0000256" key="2">
    <source>
        <dbReference type="ARBA" id="ARBA00009797"/>
    </source>
</evidence>
<proteinExistence type="inferred from homology"/>
<gene>
    <name evidence="8" type="ORF">CMQ_4237</name>
</gene>
<dbReference type="OrthoDB" id="354769at2759"/>
<keyword evidence="4" id="KW-0411">Iron-sulfur</keyword>
<evidence type="ECO:0000256" key="6">
    <source>
        <dbReference type="ARBA" id="ARBA00022839"/>
    </source>
</evidence>
<evidence type="ECO:0000256" key="7">
    <source>
        <dbReference type="SAM" id="MobiDB-lite"/>
    </source>
</evidence>
<feature type="region of interest" description="Disordered" evidence="7">
    <location>
        <begin position="41"/>
        <end position="65"/>
    </location>
</feature>
<keyword evidence="4" id="KW-0479">Metal-binding</keyword>
<dbReference type="InParanoid" id="F0X871"/>
<feature type="region of interest" description="Disordered" evidence="7">
    <location>
        <begin position="460"/>
        <end position="500"/>
    </location>
</feature>
<dbReference type="InterPro" id="IPR019190">
    <property type="entry name" value="EXOV"/>
</dbReference>
<dbReference type="eggNOG" id="KOG4760">
    <property type="taxonomic scope" value="Eukaryota"/>
</dbReference>
<evidence type="ECO:0000256" key="3">
    <source>
        <dbReference type="ARBA" id="ARBA00011245"/>
    </source>
</evidence>
<dbReference type="PANTHER" id="PTHR14464:SF4">
    <property type="entry name" value="EXONUCLEASE V"/>
    <property type="match status" value="1"/>
</dbReference>